<keyword evidence="3" id="KW-0418">Kinase</keyword>
<comment type="caution">
    <text evidence="3">The sequence shown here is derived from an EMBL/GenBank/DDBJ whole genome shotgun (WGS) entry which is preliminary data.</text>
</comment>
<keyword evidence="3" id="KW-0808">Transferase</keyword>
<dbReference type="InterPro" id="IPR036890">
    <property type="entry name" value="HATPase_C_sf"/>
</dbReference>
<reference evidence="3 4" key="1">
    <citation type="submission" date="2017-05" db="EMBL/GenBank/DDBJ databases">
        <authorList>
            <person name="Varghese N."/>
            <person name="Submissions S."/>
        </authorList>
    </citation>
    <scope>NUCLEOTIDE SEQUENCE [LARGE SCALE GENOMIC DNA]</scope>
    <source>
        <strain evidence="3 4">DSM 45139</strain>
    </source>
</reference>
<organism evidence="3 4">
    <name type="scientific">Dietzia kunjamensis subsp. schimae</name>
    <dbReference type="NCBI Taxonomy" id="498198"/>
    <lineage>
        <taxon>Bacteria</taxon>
        <taxon>Bacillati</taxon>
        <taxon>Actinomycetota</taxon>
        <taxon>Actinomycetes</taxon>
        <taxon>Mycobacteriales</taxon>
        <taxon>Dietziaceae</taxon>
        <taxon>Dietzia</taxon>
    </lineage>
</organism>
<dbReference type="CDD" id="cd16936">
    <property type="entry name" value="HATPase_RsbW-like"/>
    <property type="match status" value="1"/>
</dbReference>
<evidence type="ECO:0000313" key="4">
    <source>
        <dbReference type="Proteomes" id="UP000315460"/>
    </source>
</evidence>
<evidence type="ECO:0000259" key="2">
    <source>
        <dbReference type="Pfam" id="PF13581"/>
    </source>
</evidence>
<name>A0ABY1N128_9ACTN</name>
<dbReference type="EMBL" id="FXTG01000003">
    <property type="protein sequence ID" value="SMO66035.1"/>
    <property type="molecule type" value="Genomic_DNA"/>
</dbReference>
<dbReference type="RefSeq" id="WP_154829826.1">
    <property type="nucleotide sequence ID" value="NZ_BAAAQH010000012.1"/>
</dbReference>
<protein>
    <submittedName>
        <fullName evidence="3">Serine/threonine-protein kinase RsbW</fullName>
    </submittedName>
</protein>
<feature type="region of interest" description="Disordered" evidence="1">
    <location>
        <begin position="135"/>
        <end position="155"/>
    </location>
</feature>
<dbReference type="GO" id="GO:0016301">
    <property type="term" value="F:kinase activity"/>
    <property type="evidence" value="ECO:0007669"/>
    <property type="project" value="UniProtKB-KW"/>
</dbReference>
<feature type="domain" description="Histidine kinase/HSP90-like ATPase" evidence="2">
    <location>
        <begin position="17"/>
        <end position="130"/>
    </location>
</feature>
<evidence type="ECO:0000256" key="1">
    <source>
        <dbReference type="SAM" id="MobiDB-lite"/>
    </source>
</evidence>
<dbReference type="Gene3D" id="3.30.565.10">
    <property type="entry name" value="Histidine kinase-like ATPase, C-terminal domain"/>
    <property type="match status" value="1"/>
</dbReference>
<evidence type="ECO:0000313" key="3">
    <source>
        <dbReference type="EMBL" id="SMO66035.1"/>
    </source>
</evidence>
<accession>A0ABY1N128</accession>
<dbReference type="InterPro" id="IPR003594">
    <property type="entry name" value="HATPase_dom"/>
</dbReference>
<dbReference type="Proteomes" id="UP000315460">
    <property type="component" value="Unassembled WGS sequence"/>
</dbReference>
<sequence>MAADGRWLLTSSTDEVTLDRILDLVGEMTTSGEVEEDARMQFEVAVAEIGANIIEHAGRGGTVSLTLELELTPDRLEARFSDDGHPARVDLRTVEMPDVMADRGRGLAIALAALDELEYRRRGGSNQWRLVCYRGDDIDNDDNDDDDDEVSDPGR</sequence>
<proteinExistence type="predicted"/>
<feature type="compositionally biased region" description="Acidic residues" evidence="1">
    <location>
        <begin position="138"/>
        <end position="155"/>
    </location>
</feature>
<dbReference type="Pfam" id="PF13581">
    <property type="entry name" value="HATPase_c_2"/>
    <property type="match status" value="1"/>
</dbReference>
<gene>
    <name evidence="3" type="ORF">SAMN06265174_103167</name>
</gene>
<keyword evidence="4" id="KW-1185">Reference proteome</keyword>